<organism evidence="1 2">
    <name type="scientific">Salix koriyanagi</name>
    <dbReference type="NCBI Taxonomy" id="2511006"/>
    <lineage>
        <taxon>Eukaryota</taxon>
        <taxon>Viridiplantae</taxon>
        <taxon>Streptophyta</taxon>
        <taxon>Embryophyta</taxon>
        <taxon>Tracheophyta</taxon>
        <taxon>Spermatophyta</taxon>
        <taxon>Magnoliopsida</taxon>
        <taxon>eudicotyledons</taxon>
        <taxon>Gunneridae</taxon>
        <taxon>Pentapetalae</taxon>
        <taxon>rosids</taxon>
        <taxon>fabids</taxon>
        <taxon>Malpighiales</taxon>
        <taxon>Salicaceae</taxon>
        <taxon>Saliceae</taxon>
        <taxon>Salix</taxon>
    </lineage>
</organism>
<reference evidence="1" key="1">
    <citation type="submission" date="2022-11" db="EMBL/GenBank/DDBJ databases">
        <authorList>
            <person name="Hyden B.L."/>
            <person name="Feng K."/>
            <person name="Yates T."/>
            <person name="Jawdy S."/>
            <person name="Smart L.B."/>
            <person name="Muchero W."/>
        </authorList>
    </citation>
    <scope>NUCLEOTIDE SEQUENCE</scope>
    <source>
        <tissue evidence="1">Shoot tip</tissue>
    </source>
</reference>
<sequence length="153" mass="17618">MSSCFLLTSTCKKSRAHINASLNRNPPSPAPSTLKWIKKDHQFHSLDICNRLYNFFTKIASDHAFKTVKLGAILCLKTWQEQKMELWQWLSMKGVTGCAPGIKGRHQFVKGRRDGYEEENEKEHHELRKLPSIDLEEDVVQPVEIKSQEGARI</sequence>
<dbReference type="AlphaFoldDB" id="A0A9Q1A441"/>
<proteinExistence type="predicted"/>
<evidence type="ECO:0000313" key="1">
    <source>
        <dbReference type="EMBL" id="KAJ6757244.1"/>
    </source>
</evidence>
<name>A0A9Q1A441_9ROSI</name>
<dbReference type="Proteomes" id="UP001151752">
    <property type="component" value="Chromosome 13"/>
</dbReference>
<reference evidence="1" key="2">
    <citation type="journal article" date="2023" name="Int. J. Mol. Sci.">
        <title>De Novo Assembly and Annotation of 11 Diverse Shrub Willow (Salix) Genomes Reveals Novel Gene Organization in Sex-Linked Regions.</title>
        <authorList>
            <person name="Hyden B."/>
            <person name="Feng K."/>
            <person name="Yates T.B."/>
            <person name="Jawdy S."/>
            <person name="Cereghino C."/>
            <person name="Smart L.B."/>
            <person name="Muchero W."/>
        </authorList>
    </citation>
    <scope>NUCLEOTIDE SEQUENCE</scope>
    <source>
        <tissue evidence="1">Shoot tip</tissue>
    </source>
</reference>
<dbReference type="EMBL" id="JAPFFM010000007">
    <property type="protein sequence ID" value="KAJ6757244.1"/>
    <property type="molecule type" value="Genomic_DNA"/>
</dbReference>
<comment type="caution">
    <text evidence="1">The sequence shown here is derived from an EMBL/GenBank/DDBJ whole genome shotgun (WGS) entry which is preliminary data.</text>
</comment>
<evidence type="ECO:0000313" key="2">
    <source>
        <dbReference type="Proteomes" id="UP001151752"/>
    </source>
</evidence>
<accession>A0A9Q1A441</accession>
<protein>
    <submittedName>
        <fullName evidence="1">Uncharacterized protein</fullName>
    </submittedName>
</protein>
<keyword evidence="2" id="KW-1185">Reference proteome</keyword>
<gene>
    <name evidence="1" type="ORF">OIU74_026482</name>
</gene>